<dbReference type="Proteomes" id="UP001055093">
    <property type="component" value="Unassembled WGS sequence"/>
</dbReference>
<accession>A0ABQ4V238</accession>
<comment type="caution">
    <text evidence="1">The sequence shown here is derived from an EMBL/GenBank/DDBJ whole genome shotgun (WGS) entry which is preliminary data.</text>
</comment>
<sequence length="73" mass="7692">MDARTNALFERAVIMGTLARHEAAKSGGLPSYISPTDGTRLVAAQITATATIFAALVEADMVAQLRQSQATEN</sequence>
<dbReference type="RefSeq" id="WP_238308713.1">
    <property type="nucleotide sequence ID" value="NZ_BPRE01000020.1"/>
</dbReference>
<organism evidence="1 2">
    <name type="scientific">Methylorubrum suomiense</name>
    <dbReference type="NCBI Taxonomy" id="144191"/>
    <lineage>
        <taxon>Bacteria</taxon>
        <taxon>Pseudomonadati</taxon>
        <taxon>Pseudomonadota</taxon>
        <taxon>Alphaproteobacteria</taxon>
        <taxon>Hyphomicrobiales</taxon>
        <taxon>Methylobacteriaceae</taxon>
        <taxon>Methylorubrum</taxon>
    </lineage>
</organism>
<reference evidence="1" key="1">
    <citation type="journal article" date="2021" name="Front. Microbiol.">
        <title>Comprehensive Comparative Genomics and Phenotyping of Methylobacterium Species.</title>
        <authorList>
            <person name="Alessa O."/>
            <person name="Ogura Y."/>
            <person name="Fujitani Y."/>
            <person name="Takami H."/>
            <person name="Hayashi T."/>
            <person name="Sahin N."/>
            <person name="Tani A."/>
        </authorList>
    </citation>
    <scope>NUCLEOTIDE SEQUENCE</scope>
    <source>
        <strain evidence="1">DSM 14458</strain>
    </source>
</reference>
<gene>
    <name evidence="1" type="ORF">BGCPKDLD_4741</name>
</gene>
<keyword evidence="2" id="KW-1185">Reference proteome</keyword>
<evidence type="ECO:0000313" key="1">
    <source>
        <dbReference type="EMBL" id="GJE78130.1"/>
    </source>
</evidence>
<protein>
    <submittedName>
        <fullName evidence="1">Uncharacterized protein</fullName>
    </submittedName>
</protein>
<name>A0ABQ4V238_9HYPH</name>
<reference evidence="1" key="2">
    <citation type="submission" date="2021-08" db="EMBL/GenBank/DDBJ databases">
        <authorList>
            <person name="Tani A."/>
            <person name="Ola A."/>
            <person name="Ogura Y."/>
            <person name="Katsura K."/>
            <person name="Hayashi T."/>
        </authorList>
    </citation>
    <scope>NUCLEOTIDE SEQUENCE</scope>
    <source>
        <strain evidence="1">DSM 14458</strain>
    </source>
</reference>
<proteinExistence type="predicted"/>
<dbReference type="EMBL" id="BPRE01000020">
    <property type="protein sequence ID" value="GJE78130.1"/>
    <property type="molecule type" value="Genomic_DNA"/>
</dbReference>
<evidence type="ECO:0000313" key="2">
    <source>
        <dbReference type="Proteomes" id="UP001055093"/>
    </source>
</evidence>